<dbReference type="EC" id="2.1.1.-" evidence="3"/>
<dbReference type="GO" id="GO:0008170">
    <property type="term" value="F:N-methyltransferase activity"/>
    <property type="evidence" value="ECO:0007669"/>
    <property type="project" value="InterPro"/>
</dbReference>
<dbReference type="eggNOG" id="COG0863">
    <property type="taxonomic scope" value="Bacteria"/>
</dbReference>
<accession>A4ACV0</accession>
<evidence type="ECO:0000256" key="2">
    <source>
        <dbReference type="ARBA" id="ARBA00022679"/>
    </source>
</evidence>
<dbReference type="Pfam" id="PF01555">
    <property type="entry name" value="N6_N4_Mtase"/>
    <property type="match status" value="1"/>
</dbReference>
<comment type="similarity">
    <text evidence="3">Belongs to the N(4)/N(6)-methyltransferase family.</text>
</comment>
<name>A4ACV0_9GAMM</name>
<dbReference type="eggNOG" id="COG1475">
    <property type="taxonomic scope" value="Bacteria"/>
</dbReference>
<dbReference type="AlphaFoldDB" id="A4ACV0"/>
<dbReference type="InterPro" id="IPR001091">
    <property type="entry name" value="RM_Methyltransferase"/>
</dbReference>
<keyword evidence="2" id="KW-0808">Transferase</keyword>
<dbReference type="GO" id="GO:0003677">
    <property type="term" value="F:DNA binding"/>
    <property type="evidence" value="ECO:0007669"/>
    <property type="project" value="InterPro"/>
</dbReference>
<dbReference type="PRINTS" id="PR00508">
    <property type="entry name" value="S21N4MTFRASE"/>
</dbReference>
<dbReference type="PIRSF" id="PIRSF036758">
    <property type="entry name" value="Aden_M_ParB"/>
    <property type="match status" value="1"/>
</dbReference>
<keyword evidence="6" id="KW-1185">Reference proteome</keyword>
<dbReference type="STRING" id="314285.KT71_18786"/>
<evidence type="ECO:0000313" key="6">
    <source>
        <dbReference type="Proteomes" id="UP000019205"/>
    </source>
</evidence>
<dbReference type="HOGENOM" id="CLU_024927_0_0_6"/>
<dbReference type="SUPFAM" id="SSF53335">
    <property type="entry name" value="S-adenosyl-L-methionine-dependent methyltransferases"/>
    <property type="match status" value="1"/>
</dbReference>
<dbReference type="Pfam" id="PF02195">
    <property type="entry name" value="ParB_N"/>
    <property type="match status" value="1"/>
</dbReference>
<dbReference type="InterPro" id="IPR036086">
    <property type="entry name" value="ParB/Sulfiredoxin_sf"/>
</dbReference>
<reference evidence="5 6" key="1">
    <citation type="journal article" date="2007" name="Proc. Natl. Acad. Sci. U.S.A.">
        <title>Characterization of a marine gammaproteobacterium capable of aerobic anoxygenic photosynthesis.</title>
        <authorList>
            <person name="Fuchs B.M."/>
            <person name="Spring S."/>
            <person name="Teeling H."/>
            <person name="Quast C."/>
            <person name="Wulf J."/>
            <person name="Schattenhofer M."/>
            <person name="Yan S."/>
            <person name="Ferriera S."/>
            <person name="Johnson J."/>
            <person name="Glockner F.O."/>
            <person name="Amann R."/>
        </authorList>
    </citation>
    <scope>NUCLEOTIDE SEQUENCE [LARGE SCALE GENOMIC DNA]</scope>
    <source>
        <strain evidence="5">KT71</strain>
    </source>
</reference>
<sequence>MKQLQMQYREIASLHVRDAHPRKHPEKQLKKLTQAISASGIVMPLVIDGEGTVFAGAARLEALKRLGITTAPVLLVEHLCEAELRAYALADNRIAEDGDWDEALLKVELTYLIESDVDIDLEVTGFGGAEIDNLLIIENIPPEPAEPALAPEEIVISQPGDVWLAGSHRVMCGSSLCPEQIAVLMSGATATLHISDPPYNVPTQGHISVGDDAGHGDFAMAAGEMTPEEFTDFLRQSLLGLSSVCGNGSLHYIFMDWRHIRELLEAVDTVYAHLINLCVWAKTNGGMGSFYRSQHELIAVAKKGSEPHINNVQLGANGRYRTNVWRYAGMNTFSVDREETLAVHPTVKPTAMIIDAILDASNLGDIVLDGFLGSGTTLLAAEQTGRVCRGMELDPRYADVAIRRWEALTGNHAIHEASGKTFSEVSANTEVDLEEVLS</sequence>
<dbReference type="CDD" id="cd16403">
    <property type="entry name" value="ParB_N_like_MT"/>
    <property type="match status" value="1"/>
</dbReference>
<evidence type="ECO:0000259" key="4">
    <source>
        <dbReference type="SMART" id="SM00470"/>
    </source>
</evidence>
<evidence type="ECO:0000256" key="3">
    <source>
        <dbReference type="RuleBase" id="RU362026"/>
    </source>
</evidence>
<evidence type="ECO:0000313" key="5">
    <source>
        <dbReference type="EMBL" id="EAQ96141.1"/>
    </source>
</evidence>
<dbReference type="SUPFAM" id="SSF110849">
    <property type="entry name" value="ParB/Sulfiredoxin"/>
    <property type="match status" value="1"/>
</dbReference>
<dbReference type="EMBL" id="AAOA02000005">
    <property type="protein sequence ID" value="EAQ96141.1"/>
    <property type="molecule type" value="Genomic_DNA"/>
</dbReference>
<dbReference type="Proteomes" id="UP000019205">
    <property type="component" value="Chromosome"/>
</dbReference>
<dbReference type="GO" id="GO:0032259">
    <property type="term" value="P:methylation"/>
    <property type="evidence" value="ECO:0007669"/>
    <property type="project" value="UniProtKB-KW"/>
</dbReference>
<dbReference type="SMART" id="SM00470">
    <property type="entry name" value="ParB"/>
    <property type="match status" value="1"/>
</dbReference>
<dbReference type="RefSeq" id="WP_008296198.1">
    <property type="nucleotide sequence ID" value="NZ_CM002299.1"/>
</dbReference>
<dbReference type="InterPro" id="IPR003115">
    <property type="entry name" value="ParB_N"/>
</dbReference>
<organism evidence="5 6">
    <name type="scientific">Congregibacter litoralis KT71</name>
    <dbReference type="NCBI Taxonomy" id="314285"/>
    <lineage>
        <taxon>Bacteria</taxon>
        <taxon>Pseudomonadati</taxon>
        <taxon>Pseudomonadota</taxon>
        <taxon>Gammaproteobacteria</taxon>
        <taxon>Cellvibrionales</taxon>
        <taxon>Halieaceae</taxon>
        <taxon>Congregibacter</taxon>
    </lineage>
</organism>
<dbReference type="InterPro" id="IPR002941">
    <property type="entry name" value="DNA_methylase_N4/N6"/>
</dbReference>
<reference evidence="5 6" key="2">
    <citation type="journal article" date="2009" name="PLoS ONE">
        <title>The photosynthetic apparatus and its regulation in the aerobic gammaproteobacterium Congregibacter litoralis gen. nov., sp. nov.</title>
        <authorList>
            <person name="Spring S."/>
            <person name="Lunsdorf H."/>
            <person name="Fuchs B.M."/>
            <person name="Tindall B.J."/>
        </authorList>
    </citation>
    <scope>NUCLEOTIDE SEQUENCE [LARGE SCALE GENOMIC DNA]</scope>
    <source>
        <strain evidence="5">KT71</strain>
    </source>
</reference>
<gene>
    <name evidence="5" type="ORF">KT71_18786</name>
</gene>
<proteinExistence type="inferred from homology"/>
<evidence type="ECO:0000256" key="1">
    <source>
        <dbReference type="ARBA" id="ARBA00022603"/>
    </source>
</evidence>
<keyword evidence="1 5" id="KW-0489">Methyltransferase</keyword>
<dbReference type="InterPro" id="IPR029063">
    <property type="entry name" value="SAM-dependent_MTases_sf"/>
</dbReference>
<dbReference type="Gene3D" id="3.90.1530.10">
    <property type="entry name" value="Conserved hypothetical protein from pyrococcus furiosus pfu- 392566-001, ParB domain"/>
    <property type="match status" value="1"/>
</dbReference>
<dbReference type="OrthoDB" id="9816043at2"/>
<comment type="caution">
    <text evidence="5">The sequence shown here is derived from an EMBL/GenBank/DDBJ whole genome shotgun (WGS) entry which is preliminary data.</text>
</comment>
<dbReference type="InterPro" id="IPR015840">
    <property type="entry name" value="DNA_MeTrfase_ParB"/>
</dbReference>
<feature type="domain" description="ParB-like N-terminal" evidence="4">
    <location>
        <begin position="7"/>
        <end position="93"/>
    </location>
</feature>
<dbReference type="Gene3D" id="3.40.50.150">
    <property type="entry name" value="Vaccinia Virus protein VP39"/>
    <property type="match status" value="1"/>
</dbReference>
<protein>
    <recommendedName>
        <fullName evidence="3">Methyltransferase</fullName>
        <ecNumber evidence="3">2.1.1.-</ecNumber>
    </recommendedName>
</protein>